<evidence type="ECO:0000313" key="10">
    <source>
        <dbReference type="Proteomes" id="UP000076023"/>
    </source>
</evidence>
<dbReference type="InterPro" id="IPR013783">
    <property type="entry name" value="Ig-like_fold"/>
</dbReference>
<evidence type="ECO:0000256" key="6">
    <source>
        <dbReference type="ARBA" id="ARBA00023295"/>
    </source>
</evidence>
<dbReference type="AlphaFoldDB" id="A0A146G310"/>
<dbReference type="SUPFAM" id="SSF51445">
    <property type="entry name" value="(Trans)glycosidases"/>
    <property type="match status" value="1"/>
</dbReference>
<dbReference type="Gene3D" id="3.20.20.300">
    <property type="entry name" value="Glycoside hydrolase, family 3, N-terminal domain"/>
    <property type="match status" value="1"/>
</dbReference>
<dbReference type="InterPro" id="IPR019800">
    <property type="entry name" value="Glyco_hydro_3_AS"/>
</dbReference>
<dbReference type="GO" id="GO:0008422">
    <property type="term" value="F:beta-glucosidase activity"/>
    <property type="evidence" value="ECO:0007669"/>
    <property type="project" value="UniProtKB-EC"/>
</dbReference>
<keyword evidence="4" id="KW-0732">Signal</keyword>
<evidence type="ECO:0000256" key="7">
    <source>
        <dbReference type="RuleBase" id="RU361161"/>
    </source>
</evidence>
<gene>
    <name evidence="9" type="ORF">TSACC_2256</name>
</gene>
<dbReference type="InterPro" id="IPR026891">
    <property type="entry name" value="Fn3-like"/>
</dbReference>
<dbReference type="InterPro" id="IPR002772">
    <property type="entry name" value="Glyco_hydro_3_C"/>
</dbReference>
<dbReference type="Pfam" id="PF00933">
    <property type="entry name" value="Glyco_hydro_3"/>
    <property type="match status" value="1"/>
</dbReference>
<evidence type="ECO:0000313" key="9">
    <source>
        <dbReference type="EMBL" id="GAT31862.1"/>
    </source>
</evidence>
<dbReference type="FunCoup" id="A0A146G310">
    <property type="interactions" value="153"/>
</dbReference>
<evidence type="ECO:0000256" key="1">
    <source>
        <dbReference type="ARBA" id="ARBA00000448"/>
    </source>
</evidence>
<accession>A0A146G310</accession>
<dbReference type="Proteomes" id="UP000076023">
    <property type="component" value="Unassembled WGS sequence"/>
</dbReference>
<dbReference type="EMBL" id="BDCO01000002">
    <property type="protein sequence ID" value="GAT31862.1"/>
    <property type="molecule type" value="Genomic_DNA"/>
</dbReference>
<dbReference type="Gene3D" id="3.40.50.1700">
    <property type="entry name" value="Glycoside hydrolase family 3 C-terminal domain"/>
    <property type="match status" value="1"/>
</dbReference>
<protein>
    <recommendedName>
        <fullName evidence="3">beta-glucosidase</fullName>
        <ecNumber evidence="3">3.2.1.21</ecNumber>
    </recommendedName>
</protein>
<evidence type="ECO:0000256" key="4">
    <source>
        <dbReference type="ARBA" id="ARBA00022729"/>
    </source>
</evidence>
<dbReference type="InterPro" id="IPR017853">
    <property type="entry name" value="GH"/>
</dbReference>
<organism evidence="9 10">
    <name type="scientific">Terrimicrobium sacchariphilum</name>
    <dbReference type="NCBI Taxonomy" id="690879"/>
    <lineage>
        <taxon>Bacteria</taxon>
        <taxon>Pseudomonadati</taxon>
        <taxon>Verrucomicrobiota</taxon>
        <taxon>Terrimicrobiia</taxon>
        <taxon>Terrimicrobiales</taxon>
        <taxon>Terrimicrobiaceae</taxon>
        <taxon>Terrimicrobium</taxon>
    </lineage>
</organism>
<comment type="caution">
    <text evidence="9">The sequence shown here is derived from an EMBL/GenBank/DDBJ whole genome shotgun (WGS) entry which is preliminary data.</text>
</comment>
<dbReference type="PANTHER" id="PTHR30620:SF16">
    <property type="entry name" value="LYSOSOMAL BETA GLUCOSIDASE"/>
    <property type="match status" value="1"/>
</dbReference>
<evidence type="ECO:0000256" key="5">
    <source>
        <dbReference type="ARBA" id="ARBA00022801"/>
    </source>
</evidence>
<dbReference type="Pfam" id="PF14310">
    <property type="entry name" value="Fn3-like"/>
    <property type="match status" value="1"/>
</dbReference>
<feature type="domain" description="Fibronectin type III-like" evidence="8">
    <location>
        <begin position="632"/>
        <end position="701"/>
    </location>
</feature>
<dbReference type="InterPro" id="IPR036881">
    <property type="entry name" value="Glyco_hydro_3_C_sf"/>
</dbReference>
<keyword evidence="5 7" id="KW-0378">Hydrolase</keyword>
<dbReference type="PANTHER" id="PTHR30620">
    <property type="entry name" value="PERIPLASMIC BETA-GLUCOSIDASE-RELATED"/>
    <property type="match status" value="1"/>
</dbReference>
<dbReference type="InterPro" id="IPR036962">
    <property type="entry name" value="Glyco_hydro_3_N_sf"/>
</dbReference>
<dbReference type="Gene3D" id="2.60.40.10">
    <property type="entry name" value="Immunoglobulins"/>
    <property type="match status" value="1"/>
</dbReference>
<dbReference type="Pfam" id="PF01915">
    <property type="entry name" value="Glyco_hydro_3_C"/>
    <property type="match status" value="1"/>
</dbReference>
<dbReference type="SMART" id="SM01217">
    <property type="entry name" value="Fn3_like"/>
    <property type="match status" value="1"/>
</dbReference>
<dbReference type="PROSITE" id="PS00775">
    <property type="entry name" value="GLYCOSYL_HYDROL_F3"/>
    <property type="match status" value="1"/>
</dbReference>
<dbReference type="SUPFAM" id="SSF52279">
    <property type="entry name" value="Beta-D-glucan exohydrolase, C-terminal domain"/>
    <property type="match status" value="1"/>
</dbReference>
<keyword evidence="10" id="KW-1185">Reference proteome</keyword>
<dbReference type="GO" id="GO:0009251">
    <property type="term" value="P:glucan catabolic process"/>
    <property type="evidence" value="ECO:0007669"/>
    <property type="project" value="TreeGrafter"/>
</dbReference>
<proteinExistence type="inferred from homology"/>
<keyword evidence="6 7" id="KW-0326">Glycosidase</keyword>
<dbReference type="PRINTS" id="PR00133">
    <property type="entry name" value="GLHYDRLASE3"/>
</dbReference>
<sequence>MTIENRIQHLLSQMTLREKIGQMVQVHSSSDANKELVRQGLVGSLFNEFEAAKVAEFQRVSTQESRLGIPLLIARDVIHGYHTIFPIPLGQAASWNTGLVEKAARTAAREVSATGVRWTFSPMVDIARDPRWGRIAEGAGEDPVLAGAMGAAMVRGYQGDDLSRPDSIAACAKHFVGYGATEGGRDYNTADIPERTLRDVYLKPFKACVDAGVCTLMSGFNEIDGVPASGNAFTLRQILREEWKFDGFVVSDWTSIQEMIVHGFCADSREAAREGVLGGVSMEMESTCYLDHLESLVSSGEIPLSCIDDAVRSILRIKFRLGLFENPLPPLPPAPFEARPEDLDLARQLARESCVLLKNEDSVLPLRKAAGSLAVIGALADSPLDQIGCWAFDRHLPDIRTPLAAIRGAVGESTKIDYVRAFTDEAAPRPETDEAALQAAAAAEAVVLFLGEGERLSGESHCRAFLDLPEHHLDLVKRIHALGKPVVVVLITGRPLTIPWIAENIPALLLAWHPGTMGGPAIADLLFGDHSPSGKLPVTFPRTVGQIPLYYNHKNTGRPPIEVERKMPMGTPLDPVGFCSCYLDAETTPQFPFGFGLSYSTVSYGPTLVKAEGGSFRVSAEVVNTGSRPITEVVQLYVRDLVGSVTRPVKELKAFQRIPLAGGEAREVSFLLGPDDLAFHHRDGSYGPEAGEFHAWVAPHSQGGTPAAFVLS</sequence>
<evidence type="ECO:0000259" key="8">
    <source>
        <dbReference type="SMART" id="SM01217"/>
    </source>
</evidence>
<dbReference type="STRING" id="690879.TSACC_2256"/>
<dbReference type="InterPro" id="IPR051915">
    <property type="entry name" value="Cellulose_Degrad_GH3"/>
</dbReference>
<dbReference type="InterPro" id="IPR001764">
    <property type="entry name" value="Glyco_hydro_3_N"/>
</dbReference>
<comment type="similarity">
    <text evidence="2 7">Belongs to the glycosyl hydrolase 3 family.</text>
</comment>
<evidence type="ECO:0000256" key="3">
    <source>
        <dbReference type="ARBA" id="ARBA00012744"/>
    </source>
</evidence>
<dbReference type="OrthoDB" id="9805821at2"/>
<name>A0A146G310_TERSA</name>
<dbReference type="RefSeq" id="WP_075077736.1">
    <property type="nucleotide sequence ID" value="NZ_BDCO01000002.1"/>
</dbReference>
<dbReference type="FunFam" id="3.20.20.300:FF:000005">
    <property type="entry name" value="Periplasmic beta-glucosidase"/>
    <property type="match status" value="1"/>
</dbReference>
<comment type="catalytic activity">
    <reaction evidence="1">
        <text>Hydrolysis of terminal, non-reducing beta-D-glucosyl residues with release of beta-D-glucose.</text>
        <dbReference type="EC" id="3.2.1.21"/>
    </reaction>
</comment>
<dbReference type="InParanoid" id="A0A146G310"/>
<evidence type="ECO:0000256" key="2">
    <source>
        <dbReference type="ARBA" id="ARBA00005336"/>
    </source>
</evidence>
<reference evidence="10" key="1">
    <citation type="journal article" date="2017" name="Genome Announc.">
        <title>Draft Genome Sequence of Terrimicrobium sacchariphilum NM-5T, a Facultative Anaerobic Soil Bacterium of the Class Spartobacteria.</title>
        <authorList>
            <person name="Qiu Y.L."/>
            <person name="Tourlousse D.M."/>
            <person name="Matsuura N."/>
            <person name="Ohashi A."/>
            <person name="Sekiguchi Y."/>
        </authorList>
    </citation>
    <scope>NUCLEOTIDE SEQUENCE [LARGE SCALE GENOMIC DNA]</scope>
    <source>
        <strain evidence="10">NM-5</strain>
    </source>
</reference>
<dbReference type="EC" id="3.2.1.21" evidence="3"/>